<dbReference type="Proteomes" id="UP000028864">
    <property type="component" value="Unassembled WGS sequence"/>
</dbReference>
<dbReference type="EMBL" id="LK021337">
    <property type="protein sequence ID" value="CDQ43183.1"/>
    <property type="molecule type" value="Genomic_DNA"/>
</dbReference>
<name>A0AAV2WGX9_MYCNE</name>
<proteinExistence type="predicted"/>
<gene>
    <name evidence="1" type="ORF">BN1047_01046</name>
</gene>
<evidence type="ECO:0000313" key="2">
    <source>
        <dbReference type="Proteomes" id="UP000028864"/>
    </source>
</evidence>
<dbReference type="AlphaFoldDB" id="A0AAV2WGX9"/>
<sequence length="73" mass="7908">MNIAAVKYDGAFNWDIGNIPGSDAVMADDIVLTYGSTYKINGWTILAAFDGTRFTNDATGRGMFASIDQVYAF</sequence>
<protein>
    <submittedName>
        <fullName evidence="1">Lipoprotein LpqJ</fullName>
    </submittedName>
</protein>
<evidence type="ECO:0000313" key="1">
    <source>
        <dbReference type="EMBL" id="CDQ43183.1"/>
    </source>
</evidence>
<organism evidence="1 2">
    <name type="scientific">Mycolicibacterium neoaurum</name>
    <name type="common">Mycobacterium neoaurum</name>
    <dbReference type="NCBI Taxonomy" id="1795"/>
    <lineage>
        <taxon>Bacteria</taxon>
        <taxon>Bacillati</taxon>
        <taxon>Actinomycetota</taxon>
        <taxon>Actinomycetes</taxon>
        <taxon>Mycobacteriales</taxon>
        <taxon>Mycobacteriaceae</taxon>
        <taxon>Mycolicibacterium</taxon>
    </lineage>
</organism>
<reference evidence="1" key="2">
    <citation type="submission" date="2015-09" db="EMBL/GenBank/DDBJ databases">
        <title>Draft genome sequence of Mycobacterium neoaurum DSM 44074.</title>
        <authorList>
            <person name="Croce O."/>
            <person name="Robert C."/>
            <person name="Raoult D."/>
            <person name="Drancourt M."/>
        </authorList>
    </citation>
    <scope>NUCLEOTIDE SEQUENCE</scope>
    <source>
        <strain evidence="1">DSM 44074</strain>
    </source>
</reference>
<accession>A0AAV2WGX9</accession>
<reference evidence="1" key="1">
    <citation type="submission" date="2014-05" db="EMBL/GenBank/DDBJ databases">
        <authorList>
            <person name="Urmite Genomes"/>
        </authorList>
    </citation>
    <scope>NUCLEOTIDE SEQUENCE</scope>
    <source>
        <strain evidence="1">DSM 44074</strain>
    </source>
</reference>
<keyword evidence="1" id="KW-0449">Lipoprotein</keyword>